<dbReference type="InterPro" id="IPR012914">
    <property type="entry name" value="PucR_dom"/>
</dbReference>
<dbReference type="PANTHER" id="PTHR33744">
    <property type="entry name" value="CARBOHYDRATE DIACID REGULATOR"/>
    <property type="match status" value="1"/>
</dbReference>
<dbReference type="RefSeq" id="WP_052138615.1">
    <property type="nucleotide sequence ID" value="NZ_BJMC01000009.1"/>
</dbReference>
<dbReference type="InterPro" id="IPR041522">
    <property type="entry name" value="CdaR_GGDEF"/>
</dbReference>
<evidence type="ECO:0000259" key="3">
    <source>
        <dbReference type="Pfam" id="PF13556"/>
    </source>
</evidence>
<dbReference type="STRING" id="2045.KR76_13340"/>
<feature type="domain" description="CdaR GGDEF-like" evidence="4">
    <location>
        <begin position="273"/>
        <end position="393"/>
    </location>
</feature>
<organism evidence="5 6">
    <name type="scientific">Nocardioides simplex</name>
    <name type="common">Arthrobacter simplex</name>
    <dbReference type="NCBI Taxonomy" id="2045"/>
    <lineage>
        <taxon>Bacteria</taxon>
        <taxon>Bacillati</taxon>
        <taxon>Actinomycetota</taxon>
        <taxon>Actinomycetes</taxon>
        <taxon>Propionibacteriales</taxon>
        <taxon>Nocardioidaceae</taxon>
        <taxon>Pimelobacter</taxon>
    </lineage>
</organism>
<dbReference type="InterPro" id="IPR042070">
    <property type="entry name" value="PucR_C-HTH_sf"/>
</dbReference>
<evidence type="ECO:0000256" key="1">
    <source>
        <dbReference type="ARBA" id="ARBA00006754"/>
    </source>
</evidence>
<dbReference type="Pfam" id="PF07905">
    <property type="entry name" value="PucR"/>
    <property type="match status" value="1"/>
</dbReference>
<proteinExistence type="inferred from homology"/>
<evidence type="ECO:0000259" key="2">
    <source>
        <dbReference type="Pfam" id="PF07905"/>
    </source>
</evidence>
<evidence type="ECO:0000313" key="6">
    <source>
        <dbReference type="Proteomes" id="UP000030300"/>
    </source>
</evidence>
<dbReference type="OrthoDB" id="8026818at2"/>
<gene>
    <name evidence="5" type="ORF">KR76_13340</name>
</gene>
<evidence type="ECO:0000313" key="5">
    <source>
        <dbReference type="EMBL" id="AJR18414.1"/>
    </source>
</evidence>
<dbReference type="Pfam" id="PF17853">
    <property type="entry name" value="GGDEF_2"/>
    <property type="match status" value="1"/>
</dbReference>
<dbReference type="InterPro" id="IPR025736">
    <property type="entry name" value="PucR_C-HTH_dom"/>
</dbReference>
<reference evidence="5 6" key="1">
    <citation type="journal article" date="2015" name="Genome Announc.">
        <title>Complete Genome Sequence of Steroid-Transforming Nocardioides simplex VKM Ac-2033D.</title>
        <authorList>
            <person name="Shtratnikova V.Y."/>
            <person name="Schelkunov M.I."/>
            <person name="Pekov Y.A."/>
            <person name="Fokina V.V."/>
            <person name="Logacheva M.D."/>
            <person name="Sokolov S.L."/>
            <person name="Bragin E.Y."/>
            <person name="Ashapkin V.V."/>
            <person name="Donova M.V."/>
        </authorList>
    </citation>
    <scope>NUCLEOTIDE SEQUENCE [LARGE SCALE GENOMIC DNA]</scope>
    <source>
        <strain evidence="5 6">VKM Ac-2033D</strain>
    </source>
</reference>
<feature type="domain" description="PucR C-terminal helix-turn-helix" evidence="3">
    <location>
        <begin position="445"/>
        <end position="502"/>
    </location>
</feature>
<dbReference type="EMBL" id="CP009896">
    <property type="protein sequence ID" value="AJR18414.1"/>
    <property type="molecule type" value="Genomic_DNA"/>
</dbReference>
<accession>A0A0C5XCD6</accession>
<sequence>MSETLRVADLLAEPELSGARVVAGAAGLERLVLDVAWYDAGDPAAVADSLLLCRPEAVAPAYRLDALVRRAHDSGVAGLLVVAETEVPLLATSRLADRLAVPLVWLPHGRPVHVLQELTVRVRAPELAEARVVNRVVRRVHGRHTAPEILGAVGDELAVPVSMLAADGRSLVGPELELPDEIRLDRAIPQREAGFLVHPVHDPDSPRVTAWLAARLDRPSHGRMNQVASALAVTEPHVRSWLTTQRAQSRHDALVERQTLAEIVAHRDGVSRGVVESAVSLGWQLQQWHVGVHAVPRTGLDDNDRERARARWASELAAQGVAVVACQDDGDRWLAWASAEVEPPTADARAVLQQVRRAAAAMPRDLGIAVGIGRPHRGPGGLVETLDEARNAALLALSHDYRPVVEHSDELGVARLLATWQESEVTRSFAETALAPLMDAPSQVLLATLRAYLECGGSVVETAAATGAHRNTITTRLQQIRERLGVDLNDPSQRLALQVACRSLRV</sequence>
<dbReference type="AlphaFoldDB" id="A0A0C5XCD6"/>
<comment type="similarity">
    <text evidence="1">Belongs to the CdaR family.</text>
</comment>
<feature type="domain" description="Purine catabolism PurC-like" evidence="2">
    <location>
        <begin position="9"/>
        <end position="109"/>
    </location>
</feature>
<dbReference type="Gene3D" id="1.10.10.2840">
    <property type="entry name" value="PucR C-terminal helix-turn-helix domain"/>
    <property type="match status" value="1"/>
</dbReference>
<dbReference type="Proteomes" id="UP000030300">
    <property type="component" value="Chromosome"/>
</dbReference>
<evidence type="ECO:0000259" key="4">
    <source>
        <dbReference type="Pfam" id="PF17853"/>
    </source>
</evidence>
<name>A0A0C5XCD6_NOCSI</name>
<dbReference type="GeneID" id="96612593"/>
<dbReference type="PANTHER" id="PTHR33744:SF1">
    <property type="entry name" value="DNA-BINDING TRANSCRIPTIONAL ACTIVATOR ADER"/>
    <property type="match status" value="1"/>
</dbReference>
<keyword evidence="6" id="KW-1185">Reference proteome</keyword>
<dbReference type="HOGENOM" id="CLU_519557_0_0_11"/>
<dbReference type="KEGG" id="psim:KR76_13340"/>
<protein>
    <submittedName>
        <fullName evidence="5">Putative regulatory protein</fullName>
    </submittedName>
</protein>
<dbReference type="Pfam" id="PF13556">
    <property type="entry name" value="HTH_30"/>
    <property type="match status" value="1"/>
</dbReference>
<dbReference type="InterPro" id="IPR051448">
    <property type="entry name" value="CdaR-like_regulators"/>
</dbReference>